<evidence type="ECO:0008006" key="5">
    <source>
        <dbReference type="Google" id="ProtNLM"/>
    </source>
</evidence>
<dbReference type="Proteomes" id="UP000054166">
    <property type="component" value="Unassembled WGS sequence"/>
</dbReference>
<proteinExistence type="predicted"/>
<name>A0A0C3BUM8_PILCF</name>
<dbReference type="InterPro" id="IPR009091">
    <property type="entry name" value="RCC1/BLIP-II"/>
</dbReference>
<dbReference type="OrthoDB" id="61110at2759"/>
<dbReference type="InterPro" id="IPR036047">
    <property type="entry name" value="F-box-like_dom_sf"/>
</dbReference>
<evidence type="ECO:0000313" key="3">
    <source>
        <dbReference type="EMBL" id="KIM90238.1"/>
    </source>
</evidence>
<sequence length="587" mass="63979">MPSLSDLPVDVLLDNLLPSIPVPDVLNLASTNRFFAILGADDTFWKRKLQDDFNFSGAGTARTSGWKVIYKGLSKPRIYTWGTNEHGRLGLTNPPKAKLPGVPFPARLRIPGVRIVSLMAGGMSFHALDSEGNVYVWGTLDGSSYALKSDGFEVASKTTNTPLKLAMPVPMRSISCGRLHSSGLDANSQIWTFLNWGRPFRLTSSLLDCSTPDSTPVQVECGWAFSSVLTKAGNVYVWFPNDSRMEEIIESHDNTMNAEHHKAVATPDKVIPCSTWDLNLNPVRLPALPSLPALVEIKGETKLIKIAGSDQNLIGLTNQGHVLKFDSLNNELSASRGTWTYLPNFSQVDRVLQHQVFSPADDKEKHISELPQTMQITHISAQFKTFVAYSTGSSSIVLMGNQRTRAESQPTILPELQNKGVISVVLGDYHFGALTAAGKLFTWGQYSNGALGLGDPTDIEPGQPGGFLTQDHRQMALNRGRGDPPNVTVPTEVRFEKKRKQMFCFAAAAAGWHMGALVIDLEMTADDDAEDIEESDDNELHMPGHLGASAPPSSFGPGELPPFARGARIFRVGFAGRGMNRGRGRGQ</sequence>
<dbReference type="EMBL" id="KN832973">
    <property type="protein sequence ID" value="KIM90238.1"/>
    <property type="molecule type" value="Genomic_DNA"/>
</dbReference>
<feature type="repeat" description="RCC1" evidence="1">
    <location>
        <begin position="386"/>
        <end position="437"/>
    </location>
</feature>
<dbReference type="STRING" id="765440.A0A0C3BUM8"/>
<dbReference type="HOGENOM" id="CLU_017519_1_0_1"/>
<dbReference type="PRINTS" id="PR00633">
    <property type="entry name" value="RCCNDNSATION"/>
</dbReference>
<reference evidence="3 4" key="1">
    <citation type="submission" date="2014-04" db="EMBL/GenBank/DDBJ databases">
        <authorList>
            <consortium name="DOE Joint Genome Institute"/>
            <person name="Kuo A."/>
            <person name="Tarkka M."/>
            <person name="Buscot F."/>
            <person name="Kohler A."/>
            <person name="Nagy L.G."/>
            <person name="Floudas D."/>
            <person name="Copeland A."/>
            <person name="Barry K.W."/>
            <person name="Cichocki N."/>
            <person name="Veneault-Fourrey C."/>
            <person name="LaButti K."/>
            <person name="Lindquist E.A."/>
            <person name="Lipzen A."/>
            <person name="Lundell T."/>
            <person name="Morin E."/>
            <person name="Murat C."/>
            <person name="Sun H."/>
            <person name="Tunlid A."/>
            <person name="Henrissat B."/>
            <person name="Grigoriev I.V."/>
            <person name="Hibbett D.S."/>
            <person name="Martin F."/>
            <person name="Nordberg H.P."/>
            <person name="Cantor M.N."/>
            <person name="Hua S.X."/>
        </authorList>
    </citation>
    <scope>NUCLEOTIDE SEQUENCE [LARGE SCALE GENOMIC DNA]</scope>
    <source>
        <strain evidence="3 4">F 1598</strain>
    </source>
</reference>
<dbReference type="PROSITE" id="PS50012">
    <property type="entry name" value="RCC1_3"/>
    <property type="match status" value="4"/>
</dbReference>
<dbReference type="InParanoid" id="A0A0C3BUM8"/>
<dbReference type="InterPro" id="IPR051553">
    <property type="entry name" value="Ran_GTPase-activating"/>
</dbReference>
<dbReference type="PANTHER" id="PTHR45982">
    <property type="entry name" value="REGULATOR OF CHROMOSOME CONDENSATION"/>
    <property type="match status" value="1"/>
</dbReference>
<protein>
    <recommendedName>
        <fullName evidence="5">F-box domain-containing protein</fullName>
    </recommendedName>
</protein>
<evidence type="ECO:0000313" key="4">
    <source>
        <dbReference type="Proteomes" id="UP000054166"/>
    </source>
</evidence>
<dbReference type="SUPFAM" id="SSF81383">
    <property type="entry name" value="F-box domain"/>
    <property type="match status" value="1"/>
</dbReference>
<dbReference type="SUPFAM" id="SSF50985">
    <property type="entry name" value="RCC1/BLIP-II"/>
    <property type="match status" value="1"/>
</dbReference>
<feature type="repeat" description="RCC1" evidence="1">
    <location>
        <begin position="132"/>
        <end position="187"/>
    </location>
</feature>
<gene>
    <name evidence="3" type="ORF">PILCRDRAFT_811954</name>
</gene>
<keyword evidence="4" id="KW-1185">Reference proteome</keyword>
<dbReference type="PANTHER" id="PTHR45982:SF3">
    <property type="entry name" value="F-BOX PROTEIN POF9"/>
    <property type="match status" value="1"/>
</dbReference>
<dbReference type="GO" id="GO:0005737">
    <property type="term" value="C:cytoplasm"/>
    <property type="evidence" value="ECO:0007669"/>
    <property type="project" value="TreeGrafter"/>
</dbReference>
<evidence type="ECO:0000256" key="1">
    <source>
        <dbReference type="PROSITE-ProRule" id="PRU00235"/>
    </source>
</evidence>
<accession>A0A0C3BUM8</accession>
<dbReference type="InterPro" id="IPR000408">
    <property type="entry name" value="Reg_chr_condens"/>
</dbReference>
<dbReference type="AlphaFoldDB" id="A0A0C3BUM8"/>
<dbReference type="GO" id="GO:0005085">
    <property type="term" value="F:guanyl-nucleotide exchange factor activity"/>
    <property type="evidence" value="ECO:0007669"/>
    <property type="project" value="TreeGrafter"/>
</dbReference>
<dbReference type="Gene3D" id="2.130.10.30">
    <property type="entry name" value="Regulator of chromosome condensation 1/beta-lactamase-inhibitor protein II"/>
    <property type="match status" value="2"/>
</dbReference>
<feature type="repeat" description="RCC1" evidence="1">
    <location>
        <begin position="438"/>
        <end position="520"/>
    </location>
</feature>
<evidence type="ECO:0000256" key="2">
    <source>
        <dbReference type="SAM" id="MobiDB-lite"/>
    </source>
</evidence>
<feature type="region of interest" description="Disordered" evidence="2">
    <location>
        <begin position="530"/>
        <end position="561"/>
    </location>
</feature>
<feature type="repeat" description="RCC1" evidence="1">
    <location>
        <begin position="76"/>
        <end position="131"/>
    </location>
</feature>
<reference evidence="4" key="2">
    <citation type="submission" date="2015-01" db="EMBL/GenBank/DDBJ databases">
        <title>Evolutionary Origins and Diversification of the Mycorrhizal Mutualists.</title>
        <authorList>
            <consortium name="DOE Joint Genome Institute"/>
            <consortium name="Mycorrhizal Genomics Consortium"/>
            <person name="Kohler A."/>
            <person name="Kuo A."/>
            <person name="Nagy L.G."/>
            <person name="Floudas D."/>
            <person name="Copeland A."/>
            <person name="Barry K.W."/>
            <person name="Cichocki N."/>
            <person name="Veneault-Fourrey C."/>
            <person name="LaButti K."/>
            <person name="Lindquist E.A."/>
            <person name="Lipzen A."/>
            <person name="Lundell T."/>
            <person name="Morin E."/>
            <person name="Murat C."/>
            <person name="Riley R."/>
            <person name="Ohm R."/>
            <person name="Sun H."/>
            <person name="Tunlid A."/>
            <person name="Henrissat B."/>
            <person name="Grigoriev I.V."/>
            <person name="Hibbett D.S."/>
            <person name="Martin F."/>
        </authorList>
    </citation>
    <scope>NUCLEOTIDE SEQUENCE [LARGE SCALE GENOMIC DNA]</scope>
    <source>
        <strain evidence="4">F 1598</strain>
    </source>
</reference>
<organism evidence="3 4">
    <name type="scientific">Piloderma croceum (strain F 1598)</name>
    <dbReference type="NCBI Taxonomy" id="765440"/>
    <lineage>
        <taxon>Eukaryota</taxon>
        <taxon>Fungi</taxon>
        <taxon>Dikarya</taxon>
        <taxon>Basidiomycota</taxon>
        <taxon>Agaricomycotina</taxon>
        <taxon>Agaricomycetes</taxon>
        <taxon>Agaricomycetidae</taxon>
        <taxon>Atheliales</taxon>
        <taxon>Atheliaceae</taxon>
        <taxon>Piloderma</taxon>
    </lineage>
</organism>